<accession>A0A422PI54</accession>
<keyword evidence="2" id="KW-0472">Membrane</keyword>
<sequence>MVSIGPAVVVPILGICGLLLLLIVAVLIYYCCQLRRRSVPGKYHMYPGFTRRHAFELSCSPAPGVHQSPLEVKLQCLQQQPCDILLDVQYMPGPATATSGGPGAGHTARLLGTDECYGEHFMLYTEPLEFIDPGSYAIYAYAVYPTLRVVGSVHQFCFEVVEEGRAAPRVEAQEPQQVSVTIQRDGRASPSFAAPGCPTRPLPPRIIPEKGEVTTFTPITIALNEGSTTPDQVRYSVDGAHPSLLYTGPFTLSLPPFNAEDAGGGTPVVVRALTVAAHDGSLTSDITEACLTVYRAGHSFLDPNIPAPVARIRAVEAELYFDESRRPPNTQIIYQLVYIGEARQKAKFSRRKGVVYAGVPIPLREDVAFVYAWTVKGDNHGNDLLDPSTDQRGHQRARSSAAVYDCTRATSWNRGPREEDAGGGLPPPFICVRCKEMVVFFEDPPAGGIVCYTLDGTEPAQPDTATTAIHMAGIGLNGAVQLPRSHQKAVALGTHIYRENQPIHVTLLRTEQVVLTARTFIPVVDPAANSAVTGYRFGERFSRGFSTK</sequence>
<gene>
    <name evidence="3" type="ORF">Tco025E_04906</name>
</gene>
<evidence type="ECO:0000313" key="4">
    <source>
        <dbReference type="Proteomes" id="UP000284403"/>
    </source>
</evidence>
<evidence type="ECO:0000313" key="3">
    <source>
        <dbReference type="EMBL" id="RNF17367.1"/>
    </source>
</evidence>
<keyword evidence="2" id="KW-0812">Transmembrane</keyword>
<keyword evidence="2" id="KW-1133">Transmembrane helix</keyword>
<proteinExistence type="predicted"/>
<name>A0A422PI54_9TRYP</name>
<comment type="caution">
    <text evidence="3">The sequence shown here is derived from an EMBL/GenBank/DDBJ whole genome shotgun (WGS) entry which is preliminary data.</text>
</comment>
<feature type="transmembrane region" description="Helical" evidence="2">
    <location>
        <begin position="12"/>
        <end position="32"/>
    </location>
</feature>
<dbReference type="GeneID" id="40318517"/>
<keyword evidence="4" id="KW-1185">Reference proteome</keyword>
<feature type="region of interest" description="Disordered" evidence="1">
    <location>
        <begin position="184"/>
        <end position="208"/>
    </location>
</feature>
<dbReference type="Proteomes" id="UP000284403">
    <property type="component" value="Unassembled WGS sequence"/>
</dbReference>
<organism evidence="3 4">
    <name type="scientific">Trypanosoma conorhini</name>
    <dbReference type="NCBI Taxonomy" id="83891"/>
    <lineage>
        <taxon>Eukaryota</taxon>
        <taxon>Discoba</taxon>
        <taxon>Euglenozoa</taxon>
        <taxon>Kinetoplastea</taxon>
        <taxon>Metakinetoplastina</taxon>
        <taxon>Trypanosomatida</taxon>
        <taxon>Trypanosomatidae</taxon>
        <taxon>Trypanosoma</taxon>
    </lineage>
</organism>
<evidence type="ECO:0000256" key="2">
    <source>
        <dbReference type="SAM" id="Phobius"/>
    </source>
</evidence>
<dbReference type="EMBL" id="MKKU01000264">
    <property type="protein sequence ID" value="RNF17367.1"/>
    <property type="molecule type" value="Genomic_DNA"/>
</dbReference>
<dbReference type="AlphaFoldDB" id="A0A422PI54"/>
<dbReference type="RefSeq" id="XP_029228116.1">
    <property type="nucleotide sequence ID" value="XM_029371811.1"/>
</dbReference>
<protein>
    <submittedName>
        <fullName evidence="3">Uncharacterized protein</fullName>
    </submittedName>
</protein>
<reference evidence="3 4" key="1">
    <citation type="journal article" date="2018" name="BMC Genomics">
        <title>Genomic comparison of Trypanosoma conorhini and Trypanosoma rangeli to Trypanosoma cruzi strains of high and low virulence.</title>
        <authorList>
            <person name="Bradwell K.R."/>
            <person name="Koparde V.N."/>
            <person name="Matveyev A.V."/>
            <person name="Serrano M.G."/>
            <person name="Alves J.M."/>
            <person name="Parikh H."/>
            <person name="Huang B."/>
            <person name="Lee V."/>
            <person name="Espinosa-Alvarez O."/>
            <person name="Ortiz P.A."/>
            <person name="Costa-Martins A.G."/>
            <person name="Teixeira M.M."/>
            <person name="Buck G.A."/>
        </authorList>
    </citation>
    <scope>NUCLEOTIDE SEQUENCE [LARGE SCALE GENOMIC DNA]</scope>
    <source>
        <strain evidence="3 4">025E</strain>
    </source>
</reference>
<dbReference type="OrthoDB" id="272373at2759"/>
<evidence type="ECO:0000256" key="1">
    <source>
        <dbReference type="SAM" id="MobiDB-lite"/>
    </source>
</evidence>